<gene>
    <name evidence="1" type="ORF">RV04_GL000083</name>
</gene>
<evidence type="ECO:0000313" key="1">
    <source>
        <dbReference type="EMBL" id="OJG46836.1"/>
    </source>
</evidence>
<dbReference type="RefSeq" id="WP_071856505.1">
    <property type="nucleotide sequence ID" value="NZ_JBHSHK010000005.1"/>
</dbReference>
<dbReference type="EMBL" id="JXKQ01000001">
    <property type="protein sequence ID" value="OJG46836.1"/>
    <property type="molecule type" value="Genomic_DNA"/>
</dbReference>
<comment type="caution">
    <text evidence="1">The sequence shown here is derived from an EMBL/GenBank/DDBJ whole genome shotgun (WGS) entry which is preliminary data.</text>
</comment>
<name>A0A1L8TRA2_9ENTE</name>
<organism evidence="1 2">
    <name type="scientific">Enterococcus hermanniensis</name>
    <dbReference type="NCBI Taxonomy" id="249189"/>
    <lineage>
        <taxon>Bacteria</taxon>
        <taxon>Bacillati</taxon>
        <taxon>Bacillota</taxon>
        <taxon>Bacilli</taxon>
        <taxon>Lactobacillales</taxon>
        <taxon>Enterococcaceae</taxon>
        <taxon>Enterococcus</taxon>
    </lineage>
</organism>
<dbReference type="OrthoDB" id="2294204at2"/>
<sequence length="109" mass="12480">MEELTIIEQSVLELIPRGFERKIKVPDICSIIDLDERDVKAVIQMLRAKGVPIVSVRGYEGGMFIATNEDERTIGLQAFRNQFKSMEQTITNIEQADLKNWQETIKIAN</sequence>
<reference evidence="1 2" key="1">
    <citation type="submission" date="2014-12" db="EMBL/GenBank/DDBJ databases">
        <title>Draft genome sequences of 29 type strains of Enterococci.</title>
        <authorList>
            <person name="Zhong Z."/>
            <person name="Sun Z."/>
            <person name="Liu W."/>
            <person name="Zhang W."/>
            <person name="Zhang H."/>
        </authorList>
    </citation>
    <scope>NUCLEOTIDE SEQUENCE [LARGE SCALE GENOMIC DNA]</scope>
    <source>
        <strain evidence="1 2">DSM 17122</strain>
    </source>
</reference>
<protein>
    <submittedName>
        <fullName evidence="1">Uncharacterized protein</fullName>
    </submittedName>
</protein>
<dbReference type="AlphaFoldDB" id="A0A1L8TRA2"/>
<evidence type="ECO:0000313" key="2">
    <source>
        <dbReference type="Proteomes" id="UP000182077"/>
    </source>
</evidence>
<dbReference type="Proteomes" id="UP000182077">
    <property type="component" value="Unassembled WGS sequence"/>
</dbReference>
<proteinExistence type="predicted"/>
<keyword evidence="2" id="KW-1185">Reference proteome</keyword>
<accession>A0A1L8TRA2</accession>